<evidence type="ECO:0000313" key="1">
    <source>
        <dbReference type="EMBL" id="KAJ8402978.1"/>
    </source>
</evidence>
<reference evidence="1" key="1">
    <citation type="journal article" date="2023" name="Science">
        <title>Genome structures resolve the early diversification of teleost fishes.</title>
        <authorList>
            <person name="Parey E."/>
            <person name="Louis A."/>
            <person name="Montfort J."/>
            <person name="Bouchez O."/>
            <person name="Roques C."/>
            <person name="Iampietro C."/>
            <person name="Lluch J."/>
            <person name="Castinel A."/>
            <person name="Donnadieu C."/>
            <person name="Desvignes T."/>
            <person name="Floi Bucao C."/>
            <person name="Jouanno E."/>
            <person name="Wen M."/>
            <person name="Mejri S."/>
            <person name="Dirks R."/>
            <person name="Jansen H."/>
            <person name="Henkel C."/>
            <person name="Chen W.J."/>
            <person name="Zahm M."/>
            <person name="Cabau C."/>
            <person name="Klopp C."/>
            <person name="Thompson A.W."/>
            <person name="Robinson-Rechavi M."/>
            <person name="Braasch I."/>
            <person name="Lecointre G."/>
            <person name="Bobe J."/>
            <person name="Postlethwait J.H."/>
            <person name="Berthelot C."/>
            <person name="Roest Crollius H."/>
            <person name="Guiguen Y."/>
        </authorList>
    </citation>
    <scope>NUCLEOTIDE SEQUENCE</scope>
    <source>
        <strain evidence="1">NC1722</strain>
    </source>
</reference>
<dbReference type="AlphaFoldDB" id="A0AAD7SIL3"/>
<accession>A0AAD7SIL3</accession>
<proteinExistence type="predicted"/>
<comment type="caution">
    <text evidence="1">The sequence shown here is derived from an EMBL/GenBank/DDBJ whole genome shotgun (WGS) entry which is preliminary data.</text>
</comment>
<dbReference type="EMBL" id="JAINUG010000060">
    <property type="protein sequence ID" value="KAJ8402978.1"/>
    <property type="molecule type" value="Genomic_DNA"/>
</dbReference>
<keyword evidence="2" id="KW-1185">Reference proteome</keyword>
<dbReference type="Proteomes" id="UP001221898">
    <property type="component" value="Unassembled WGS sequence"/>
</dbReference>
<evidence type="ECO:0000313" key="2">
    <source>
        <dbReference type="Proteomes" id="UP001221898"/>
    </source>
</evidence>
<sequence length="111" mass="12148">MVFSITNESQTYHPILVPHLHTPCTACLPFLGVFHRVSKWQRQLGSRPPRSSARAFSSVSVSRVFSLDDAHPLPLGGAGDALSVRGRGASQNSRKCKLLEEAEMQTLCQTS</sequence>
<name>A0AAD7SIL3_9TELE</name>
<protein>
    <submittedName>
        <fullName evidence="1">Uncharacterized protein</fullName>
    </submittedName>
</protein>
<gene>
    <name evidence="1" type="ORF">AAFF_G00358940</name>
</gene>
<organism evidence="1 2">
    <name type="scientific">Aldrovandia affinis</name>
    <dbReference type="NCBI Taxonomy" id="143900"/>
    <lineage>
        <taxon>Eukaryota</taxon>
        <taxon>Metazoa</taxon>
        <taxon>Chordata</taxon>
        <taxon>Craniata</taxon>
        <taxon>Vertebrata</taxon>
        <taxon>Euteleostomi</taxon>
        <taxon>Actinopterygii</taxon>
        <taxon>Neopterygii</taxon>
        <taxon>Teleostei</taxon>
        <taxon>Notacanthiformes</taxon>
        <taxon>Halosauridae</taxon>
        <taxon>Aldrovandia</taxon>
    </lineage>
</organism>